<dbReference type="SUPFAM" id="SSF56281">
    <property type="entry name" value="Metallo-hydrolase/oxidoreductase"/>
    <property type="match status" value="1"/>
</dbReference>
<evidence type="ECO:0000259" key="2">
    <source>
        <dbReference type="Pfam" id="PF12706"/>
    </source>
</evidence>
<dbReference type="InterPro" id="IPR036866">
    <property type="entry name" value="RibonucZ/Hydroxyglut_hydro"/>
</dbReference>
<dbReference type="EMBL" id="CP002961">
    <property type="protein sequence ID" value="AFK05135.1"/>
    <property type="molecule type" value="Genomic_DNA"/>
</dbReference>
<accession>A0ABM5N6L9</accession>
<dbReference type="Gene3D" id="3.60.15.10">
    <property type="entry name" value="Ribonuclease Z/Hydroxyacylglutathione hydrolase-like"/>
    <property type="match status" value="1"/>
</dbReference>
<protein>
    <recommendedName>
        <fullName evidence="2">Metallo-beta-lactamase domain-containing protein</fullName>
    </recommendedName>
</protein>
<proteinExistence type="predicted"/>
<gene>
    <name evidence="3" type="ordered locus">Emtol_4010</name>
</gene>
<sequence>MKLEFRLRNNINMNFLKKMITWIIGIVLVLGIGVWLFLKQAIFGANPTESRLERIEKSINYKDGSFQNLSYTSVMSESGSYWEMIKQNLNKPKDATPSKELPSVRTDLKKLEADLPTIVWFGHSSYLIKSKNTNILIDPVFSGSASPISAFVKAFKGADVYKVADIPEIDMLFLSHDHYDHLDYKTILEIAPKVKKFYVSLGVGAHLEHWGISSDKIVEFDWWENVVVSNEINITATPARHFSGRAFTRGKSLWSSFVLKIDGYKIFLGGDSGYDTHFKKIGEQFGPFDIALLENGQYNLLWHNIHTLPEETYLAAKDLKTKVLMPVHWAKFDLAIHSWNEPIKRLLAAAANDDSLKITTPMIGEPVVLDKNYPSSKWWEF</sequence>
<evidence type="ECO:0000313" key="3">
    <source>
        <dbReference type="EMBL" id="AFK05135.1"/>
    </source>
</evidence>
<dbReference type="PIRSF" id="PIRSF038896">
    <property type="entry name" value="NAPE-PLD"/>
    <property type="match status" value="1"/>
</dbReference>
<name>A0ABM5N6L9_EMTOG</name>
<evidence type="ECO:0000313" key="4">
    <source>
        <dbReference type="Proteomes" id="UP000002875"/>
    </source>
</evidence>
<dbReference type="InterPro" id="IPR024884">
    <property type="entry name" value="NAPE-PLD"/>
</dbReference>
<organism evidence="3 4">
    <name type="scientific">Emticicia oligotrophica (strain DSM 17448 / CIP 109782 / MTCC 6937 / GPTSA100-15)</name>
    <dbReference type="NCBI Taxonomy" id="929562"/>
    <lineage>
        <taxon>Bacteria</taxon>
        <taxon>Pseudomonadati</taxon>
        <taxon>Bacteroidota</taxon>
        <taxon>Cytophagia</taxon>
        <taxon>Cytophagales</taxon>
        <taxon>Leadbetterellaceae</taxon>
        <taxon>Emticicia</taxon>
    </lineage>
</organism>
<keyword evidence="1" id="KW-0812">Transmembrane</keyword>
<dbReference type="InterPro" id="IPR001279">
    <property type="entry name" value="Metallo-B-lactamas"/>
</dbReference>
<keyword evidence="1" id="KW-0472">Membrane</keyword>
<evidence type="ECO:0000256" key="1">
    <source>
        <dbReference type="SAM" id="Phobius"/>
    </source>
</evidence>
<dbReference type="Pfam" id="PF12706">
    <property type="entry name" value="Lactamase_B_2"/>
    <property type="match status" value="1"/>
</dbReference>
<reference evidence="3 4" key="1">
    <citation type="submission" date="2011-07" db="EMBL/GenBank/DDBJ databases">
        <title>The complete genome of chromosome of Emticicia oligotrophica DSM 17448.</title>
        <authorList>
            <consortium name="US DOE Joint Genome Institute (JGI-PGF)"/>
            <person name="Lucas S."/>
            <person name="Han J."/>
            <person name="Lapidus A."/>
            <person name="Bruce D."/>
            <person name="Goodwin L."/>
            <person name="Pitluck S."/>
            <person name="Peters L."/>
            <person name="Kyrpides N."/>
            <person name="Mavromatis K."/>
            <person name="Ivanova N."/>
            <person name="Ovchinnikova G."/>
            <person name="Teshima H."/>
            <person name="Detter J.C."/>
            <person name="Tapia R."/>
            <person name="Han C."/>
            <person name="Land M."/>
            <person name="Hauser L."/>
            <person name="Markowitz V."/>
            <person name="Cheng J.-F."/>
            <person name="Hugenholtz P."/>
            <person name="Woyke T."/>
            <person name="Wu D."/>
            <person name="Tindall B."/>
            <person name="Pomrenke H."/>
            <person name="Brambilla E."/>
            <person name="Klenk H.-P."/>
            <person name="Eisen J.A."/>
        </authorList>
    </citation>
    <scope>NUCLEOTIDE SEQUENCE [LARGE SCALE GENOMIC DNA]</scope>
    <source>
        <strain evidence="3 4">DSM 17448</strain>
    </source>
</reference>
<keyword evidence="4" id="KW-1185">Reference proteome</keyword>
<dbReference type="Proteomes" id="UP000002875">
    <property type="component" value="Chromosome"/>
</dbReference>
<feature type="transmembrane region" description="Helical" evidence="1">
    <location>
        <begin position="20"/>
        <end position="38"/>
    </location>
</feature>
<feature type="domain" description="Metallo-beta-lactamase" evidence="2">
    <location>
        <begin position="133"/>
        <end position="329"/>
    </location>
</feature>
<keyword evidence="1" id="KW-1133">Transmembrane helix</keyword>
<dbReference type="PANTHER" id="PTHR15032">
    <property type="entry name" value="N-ACYL-PHOSPHATIDYLETHANOLAMINE-HYDROLYZING PHOSPHOLIPASE D"/>
    <property type="match status" value="1"/>
</dbReference>
<dbReference type="PANTHER" id="PTHR15032:SF4">
    <property type="entry name" value="N-ACYL-PHOSPHATIDYLETHANOLAMINE-HYDROLYZING PHOSPHOLIPASE D"/>
    <property type="match status" value="1"/>
</dbReference>